<feature type="region of interest" description="Disordered" evidence="7">
    <location>
        <begin position="329"/>
        <end position="393"/>
    </location>
</feature>
<feature type="transmembrane region" description="Helical" evidence="8">
    <location>
        <begin position="147"/>
        <end position="165"/>
    </location>
</feature>
<feature type="transmembrane region" description="Helical" evidence="8">
    <location>
        <begin position="43"/>
        <end position="63"/>
    </location>
</feature>
<keyword evidence="9" id="KW-0732">Signal</keyword>
<comment type="subcellular location">
    <subcellularLocation>
        <location evidence="1">Cell membrane</location>
        <topology evidence="1">Multi-pass membrane protein</topology>
    </subcellularLocation>
</comment>
<evidence type="ECO:0000313" key="10">
    <source>
        <dbReference type="EMBL" id="GGQ77716.1"/>
    </source>
</evidence>
<dbReference type="RefSeq" id="WP_189219502.1">
    <property type="nucleotide sequence ID" value="NZ_BMQK01000015.1"/>
</dbReference>
<feature type="transmembrane region" description="Helical" evidence="8">
    <location>
        <begin position="171"/>
        <end position="190"/>
    </location>
</feature>
<name>A0A918EWX9_9ACTN</name>
<organism evidence="10 11">
    <name type="scientific">Streptomyces ruber</name>
    <dbReference type="NCBI Taxonomy" id="83378"/>
    <lineage>
        <taxon>Bacteria</taxon>
        <taxon>Bacillati</taxon>
        <taxon>Actinomycetota</taxon>
        <taxon>Actinomycetes</taxon>
        <taxon>Kitasatosporales</taxon>
        <taxon>Streptomycetaceae</taxon>
        <taxon>Streptomyces</taxon>
    </lineage>
</organism>
<dbReference type="AlphaFoldDB" id="A0A918EWX9"/>
<dbReference type="Pfam" id="PF00953">
    <property type="entry name" value="Glycos_transf_4"/>
    <property type="match status" value="1"/>
</dbReference>
<dbReference type="PANTHER" id="PTHR22926:SF3">
    <property type="entry name" value="UNDECAPRENYL-PHOSPHATE ALPHA-N-ACETYLGLUCOSAMINYL 1-PHOSPHATE TRANSFERASE"/>
    <property type="match status" value="1"/>
</dbReference>
<feature type="transmembrane region" description="Helical" evidence="8">
    <location>
        <begin position="274"/>
        <end position="297"/>
    </location>
</feature>
<comment type="caution">
    <text evidence="10">The sequence shown here is derived from an EMBL/GenBank/DDBJ whole genome shotgun (WGS) entry which is preliminary data.</text>
</comment>
<evidence type="ECO:0000256" key="9">
    <source>
        <dbReference type="SAM" id="SignalP"/>
    </source>
</evidence>
<evidence type="ECO:0000256" key="5">
    <source>
        <dbReference type="ARBA" id="ARBA00022989"/>
    </source>
</evidence>
<evidence type="ECO:0000256" key="7">
    <source>
        <dbReference type="SAM" id="MobiDB-lite"/>
    </source>
</evidence>
<feature type="transmembrane region" description="Helical" evidence="8">
    <location>
        <begin position="113"/>
        <end position="135"/>
    </location>
</feature>
<dbReference type="GO" id="GO:0009103">
    <property type="term" value="P:lipopolysaccharide biosynthetic process"/>
    <property type="evidence" value="ECO:0007669"/>
    <property type="project" value="TreeGrafter"/>
</dbReference>
<dbReference type="EMBL" id="BMQK01000015">
    <property type="protein sequence ID" value="GGQ77716.1"/>
    <property type="molecule type" value="Genomic_DNA"/>
</dbReference>
<dbReference type="GO" id="GO:0071555">
    <property type="term" value="P:cell wall organization"/>
    <property type="evidence" value="ECO:0007669"/>
    <property type="project" value="TreeGrafter"/>
</dbReference>
<feature type="compositionally biased region" description="Gly residues" evidence="7">
    <location>
        <begin position="329"/>
        <end position="339"/>
    </location>
</feature>
<evidence type="ECO:0000256" key="8">
    <source>
        <dbReference type="SAM" id="Phobius"/>
    </source>
</evidence>
<evidence type="ECO:0000256" key="1">
    <source>
        <dbReference type="ARBA" id="ARBA00004651"/>
    </source>
</evidence>
<accession>A0A918EWX9</accession>
<protein>
    <submittedName>
        <fullName evidence="10">Glycosyltransferase</fullName>
    </submittedName>
</protein>
<sequence length="393" mass="39374">MLYGILTAASALLLASALAAAVRVPALRLGLVERRRARGVPLTGGVALVAATGVVTVAGAWAGGAPLGADDGGRLLLAALGLAVLGFVADLRGPRGLPFRVRAAGVAVAAAVVVPYGDIGFLLAVPSILWIVFVVHAFKGLGRCDGVLGAVGVVSAFTAGACAAAEVLDGLAALLSVLAAALTGVLMHNWPPARVALGECGALFAGFVVAGGVVLVQGAHGGAGFGMPFALTALVSADAVLVLLARRRAGRPLWRGAPDHLAHRLRRLGLTAQGAVLVLGVAALASALVGLAVHMLWMSSSAALWVAGAAALTVLGLLRVPVYGIGGTRRGRAGTGSGGRRAKAARTGTGRVRKPVLPESRRPRHPGPPRRLQPLPSLGGVSEPGRGRSRSRA</sequence>
<gene>
    <name evidence="10" type="ORF">GCM10010145_54330</name>
</gene>
<keyword evidence="2" id="KW-1003">Cell membrane</keyword>
<feature type="transmembrane region" description="Helical" evidence="8">
    <location>
        <begin position="75"/>
        <end position="93"/>
    </location>
</feature>
<feature type="transmembrane region" description="Helical" evidence="8">
    <location>
        <begin position="303"/>
        <end position="322"/>
    </location>
</feature>
<evidence type="ECO:0000313" key="11">
    <source>
        <dbReference type="Proteomes" id="UP000620156"/>
    </source>
</evidence>
<dbReference type="GO" id="GO:0016780">
    <property type="term" value="F:phosphotransferase activity, for other substituted phosphate groups"/>
    <property type="evidence" value="ECO:0007669"/>
    <property type="project" value="InterPro"/>
</dbReference>
<feature type="chain" id="PRO_5039654132" evidence="9">
    <location>
        <begin position="20"/>
        <end position="393"/>
    </location>
</feature>
<feature type="signal peptide" evidence="9">
    <location>
        <begin position="1"/>
        <end position="19"/>
    </location>
</feature>
<feature type="compositionally biased region" description="Low complexity" evidence="7">
    <location>
        <begin position="370"/>
        <end position="380"/>
    </location>
</feature>
<evidence type="ECO:0000256" key="2">
    <source>
        <dbReference type="ARBA" id="ARBA00022475"/>
    </source>
</evidence>
<reference evidence="10" key="2">
    <citation type="submission" date="2020-09" db="EMBL/GenBank/DDBJ databases">
        <authorList>
            <person name="Sun Q."/>
            <person name="Ohkuma M."/>
        </authorList>
    </citation>
    <scope>NUCLEOTIDE SEQUENCE</scope>
    <source>
        <strain evidence="10">JCM 3131</strain>
    </source>
</reference>
<dbReference type="GO" id="GO:0005886">
    <property type="term" value="C:plasma membrane"/>
    <property type="evidence" value="ECO:0007669"/>
    <property type="project" value="UniProtKB-SubCell"/>
</dbReference>
<keyword evidence="4 8" id="KW-0812">Transmembrane</keyword>
<keyword evidence="6 8" id="KW-0472">Membrane</keyword>
<reference evidence="10" key="1">
    <citation type="journal article" date="2014" name="Int. J. Syst. Evol. Microbiol.">
        <title>Complete genome sequence of Corynebacterium casei LMG S-19264T (=DSM 44701T), isolated from a smear-ripened cheese.</title>
        <authorList>
            <consortium name="US DOE Joint Genome Institute (JGI-PGF)"/>
            <person name="Walter F."/>
            <person name="Albersmeier A."/>
            <person name="Kalinowski J."/>
            <person name="Ruckert C."/>
        </authorList>
    </citation>
    <scope>NUCLEOTIDE SEQUENCE</scope>
    <source>
        <strain evidence="10">JCM 3131</strain>
    </source>
</reference>
<keyword evidence="11" id="KW-1185">Reference proteome</keyword>
<dbReference type="PANTHER" id="PTHR22926">
    <property type="entry name" value="PHOSPHO-N-ACETYLMURAMOYL-PENTAPEPTIDE-TRANSFERASE"/>
    <property type="match status" value="1"/>
</dbReference>
<dbReference type="GO" id="GO:0044038">
    <property type="term" value="P:cell wall macromolecule biosynthetic process"/>
    <property type="evidence" value="ECO:0007669"/>
    <property type="project" value="TreeGrafter"/>
</dbReference>
<dbReference type="Proteomes" id="UP000620156">
    <property type="component" value="Unassembled WGS sequence"/>
</dbReference>
<keyword evidence="3" id="KW-0808">Transferase</keyword>
<feature type="transmembrane region" description="Helical" evidence="8">
    <location>
        <begin position="202"/>
        <end position="219"/>
    </location>
</feature>
<evidence type="ECO:0000256" key="4">
    <source>
        <dbReference type="ARBA" id="ARBA00022692"/>
    </source>
</evidence>
<proteinExistence type="predicted"/>
<dbReference type="InterPro" id="IPR000715">
    <property type="entry name" value="Glycosyl_transferase_4"/>
</dbReference>
<keyword evidence="5 8" id="KW-1133">Transmembrane helix</keyword>
<evidence type="ECO:0000256" key="3">
    <source>
        <dbReference type="ARBA" id="ARBA00022679"/>
    </source>
</evidence>
<feature type="transmembrane region" description="Helical" evidence="8">
    <location>
        <begin position="225"/>
        <end position="245"/>
    </location>
</feature>
<evidence type="ECO:0000256" key="6">
    <source>
        <dbReference type="ARBA" id="ARBA00023136"/>
    </source>
</evidence>